<proteinExistence type="predicted"/>
<dbReference type="AlphaFoldDB" id="A0A1H3N3W5"/>
<reference evidence="2" key="1">
    <citation type="submission" date="2016-10" db="EMBL/GenBank/DDBJ databases">
        <authorList>
            <person name="Varghese N."/>
            <person name="Submissions S."/>
        </authorList>
    </citation>
    <scope>NUCLEOTIDE SEQUENCE [LARGE SCALE GENOMIC DNA]</scope>
    <source>
        <strain evidence="2">ANC 5109</strain>
    </source>
</reference>
<dbReference type="EMBL" id="FNPK01000035">
    <property type="protein sequence ID" value="SDY82939.1"/>
    <property type="molecule type" value="Genomic_DNA"/>
</dbReference>
<evidence type="ECO:0000313" key="2">
    <source>
        <dbReference type="Proteomes" id="UP000199035"/>
    </source>
</evidence>
<sequence>MLQNSTIHVIDLNQIGDCKMKSLLTTLQGLLVREPSDLTSQTIAKMDLTIHRQYQDQQVILLRTDYLE</sequence>
<protein>
    <submittedName>
        <fullName evidence="1">Uncharacterized protein</fullName>
    </submittedName>
</protein>
<dbReference type="Proteomes" id="UP000199035">
    <property type="component" value="Unassembled WGS sequence"/>
</dbReference>
<organism evidence="1 2">
    <name type="scientific">Acinetobacter kyonggiensis</name>
    <dbReference type="NCBI Taxonomy" id="595670"/>
    <lineage>
        <taxon>Bacteria</taxon>
        <taxon>Pseudomonadati</taxon>
        <taxon>Pseudomonadota</taxon>
        <taxon>Gammaproteobacteria</taxon>
        <taxon>Moraxellales</taxon>
        <taxon>Moraxellaceae</taxon>
        <taxon>Acinetobacter</taxon>
    </lineage>
</organism>
<evidence type="ECO:0000313" key="1">
    <source>
        <dbReference type="EMBL" id="SDY82939.1"/>
    </source>
</evidence>
<gene>
    <name evidence="1" type="ORF">SAMN05421643_13510</name>
</gene>
<accession>A0A1H3N3W5</accession>
<name>A0A1H3N3W5_9GAMM</name>
<keyword evidence="2" id="KW-1185">Reference proteome</keyword>